<dbReference type="EMBL" id="BJFL01000015">
    <property type="protein sequence ID" value="GDY31506.1"/>
    <property type="molecule type" value="Genomic_DNA"/>
</dbReference>
<dbReference type="Pfam" id="PF02627">
    <property type="entry name" value="CMD"/>
    <property type="match status" value="1"/>
</dbReference>
<name>A0A4D4JAP5_9PSEU</name>
<dbReference type="GO" id="GO:0051920">
    <property type="term" value="F:peroxiredoxin activity"/>
    <property type="evidence" value="ECO:0007669"/>
    <property type="project" value="InterPro"/>
</dbReference>
<accession>A0A4D4JAP5</accession>
<reference evidence="3" key="1">
    <citation type="submission" date="2019-04" db="EMBL/GenBank/DDBJ databases">
        <title>Draft genome sequence of Pseudonocardiaceae bacterium SL3-2-4.</title>
        <authorList>
            <person name="Ningsih F."/>
            <person name="Yokota A."/>
            <person name="Sakai Y."/>
            <person name="Nanatani K."/>
            <person name="Yabe S."/>
            <person name="Oetari A."/>
            <person name="Sjamsuridzal W."/>
        </authorList>
    </citation>
    <scope>NUCLEOTIDE SEQUENCE [LARGE SCALE GENOMIC DNA]</scope>
    <source>
        <strain evidence="3">SL3-2-4</strain>
    </source>
</reference>
<comment type="caution">
    <text evidence="2">The sequence shown here is derived from an EMBL/GenBank/DDBJ whole genome shotgun (WGS) entry which is preliminary data.</text>
</comment>
<dbReference type="RefSeq" id="WP_192909557.1">
    <property type="nucleotide sequence ID" value="NZ_BJFL01000015.1"/>
</dbReference>
<dbReference type="SUPFAM" id="SSF69118">
    <property type="entry name" value="AhpD-like"/>
    <property type="match status" value="1"/>
</dbReference>
<dbReference type="AlphaFoldDB" id="A0A4D4JAP5"/>
<evidence type="ECO:0000313" key="3">
    <source>
        <dbReference type="Proteomes" id="UP000298860"/>
    </source>
</evidence>
<evidence type="ECO:0000313" key="2">
    <source>
        <dbReference type="EMBL" id="GDY31506.1"/>
    </source>
</evidence>
<dbReference type="InterPro" id="IPR003779">
    <property type="entry name" value="CMD-like"/>
</dbReference>
<dbReference type="Proteomes" id="UP000298860">
    <property type="component" value="Unassembled WGS sequence"/>
</dbReference>
<keyword evidence="3" id="KW-1185">Reference proteome</keyword>
<proteinExistence type="predicted"/>
<protein>
    <recommendedName>
        <fullName evidence="1">Carboxymuconolactone decarboxylase-like domain-containing protein</fullName>
    </recommendedName>
</protein>
<organism evidence="2 3">
    <name type="scientific">Gandjariella thermophila</name>
    <dbReference type="NCBI Taxonomy" id="1931992"/>
    <lineage>
        <taxon>Bacteria</taxon>
        <taxon>Bacillati</taxon>
        <taxon>Actinomycetota</taxon>
        <taxon>Actinomycetes</taxon>
        <taxon>Pseudonocardiales</taxon>
        <taxon>Pseudonocardiaceae</taxon>
        <taxon>Gandjariella</taxon>
    </lineage>
</organism>
<evidence type="ECO:0000259" key="1">
    <source>
        <dbReference type="Pfam" id="PF02627"/>
    </source>
</evidence>
<feature type="domain" description="Carboxymuconolactone decarboxylase-like" evidence="1">
    <location>
        <begin position="34"/>
        <end position="105"/>
    </location>
</feature>
<dbReference type="Gene3D" id="1.20.1290.10">
    <property type="entry name" value="AhpD-like"/>
    <property type="match status" value="1"/>
</dbReference>
<gene>
    <name evidence="2" type="ORF">GTS_31390</name>
</gene>
<dbReference type="InterPro" id="IPR029032">
    <property type="entry name" value="AhpD-like"/>
</dbReference>
<sequence>MTAHTPTVEVDQPTREALARLSAGDLGVLRPAEQARAEDRAGSGLDARTFALVRIAVLIALDAPPASYLGQIPQALEAGVAPADMLGVLRAVASQVGMPKVVAAAPEIALALGLSLPGGEEFS</sequence>